<reference evidence="2 3" key="1">
    <citation type="submission" date="2014-02" db="EMBL/GenBank/DDBJ databases">
        <title>Expanding our view of genomic diversity in Candidatus Accumulibacter clades.</title>
        <authorList>
            <person name="Skennerton C.T."/>
            <person name="Barr J.J."/>
            <person name="Slater F.R."/>
            <person name="Bond P.L."/>
            <person name="Tyson G.W."/>
        </authorList>
    </citation>
    <scope>NUCLEOTIDE SEQUENCE [LARGE SCALE GENOMIC DNA]</scope>
    <source>
        <strain evidence="3">BA-92</strain>
    </source>
</reference>
<dbReference type="InterPro" id="IPR052718">
    <property type="entry name" value="NmrA-type_oxidoreductase"/>
</dbReference>
<dbReference type="InterPro" id="IPR016040">
    <property type="entry name" value="NAD(P)-bd_dom"/>
</dbReference>
<evidence type="ECO:0000313" key="3">
    <source>
        <dbReference type="Proteomes" id="UP000021816"/>
    </source>
</evidence>
<dbReference type="EC" id="1.6.5.2" evidence="2"/>
<dbReference type="EMBL" id="JEMX01000012">
    <property type="protein sequence ID" value="EXI82273.1"/>
    <property type="molecule type" value="Genomic_DNA"/>
</dbReference>
<dbReference type="SUPFAM" id="SSF51735">
    <property type="entry name" value="NAD(P)-binding Rossmann-fold domains"/>
    <property type="match status" value="1"/>
</dbReference>
<name>A0A011NHL4_9PROT</name>
<organism evidence="2 3">
    <name type="scientific">Candidatus Accumulibacter appositus</name>
    <dbReference type="NCBI Taxonomy" id="1454003"/>
    <lineage>
        <taxon>Bacteria</taxon>
        <taxon>Pseudomonadati</taxon>
        <taxon>Pseudomonadota</taxon>
        <taxon>Betaproteobacteria</taxon>
        <taxon>Candidatus Accumulibacter</taxon>
    </lineage>
</organism>
<evidence type="ECO:0000313" key="2">
    <source>
        <dbReference type="EMBL" id="EXI82273.1"/>
    </source>
</evidence>
<proteinExistence type="predicted"/>
<dbReference type="Pfam" id="PF13460">
    <property type="entry name" value="NAD_binding_10"/>
    <property type="match status" value="1"/>
</dbReference>
<evidence type="ECO:0000259" key="1">
    <source>
        <dbReference type="Pfam" id="PF13460"/>
    </source>
</evidence>
<accession>A0A011NHL4</accession>
<dbReference type="Gene3D" id="3.90.25.10">
    <property type="entry name" value="UDP-galactose 4-epimerase, domain 1"/>
    <property type="match status" value="1"/>
</dbReference>
<sequence length="258" mass="26478">MILVTGASGHLGRRIVDRLIVRGGGAAGMAASVRDPAGAGQLAERGVSVREGDFDQPDALASAFVGVDKLILVSTDGPKGLRSAQHQRAISAAKSVGVQHILYTSLIDVTVDSPADFAAAHRTTEADLAASGRKFTALRNPLDADLLPMTLASALKSGVFQLPAGAGRVSFVSRAELAEATAAAALAPALARNVNELSGEATHDYHEVAAAVAYASGRPIRYQPVSEDAYAAALAATGVSGWLARPLACLAQELFGTR</sequence>
<dbReference type="Proteomes" id="UP000021816">
    <property type="component" value="Unassembled WGS sequence"/>
</dbReference>
<dbReference type="InterPro" id="IPR036291">
    <property type="entry name" value="NAD(P)-bd_dom_sf"/>
</dbReference>
<gene>
    <name evidence="2" type="primary">qorB</name>
    <name evidence="2" type="ORF">AW10_00721</name>
</gene>
<feature type="domain" description="NAD(P)-binding" evidence="1">
    <location>
        <begin position="6"/>
        <end position="141"/>
    </location>
</feature>
<dbReference type="PANTHER" id="PTHR47129">
    <property type="entry name" value="QUINONE OXIDOREDUCTASE 2"/>
    <property type="match status" value="1"/>
</dbReference>
<keyword evidence="2" id="KW-0560">Oxidoreductase</keyword>
<dbReference type="Gene3D" id="3.40.50.720">
    <property type="entry name" value="NAD(P)-binding Rossmann-like Domain"/>
    <property type="match status" value="1"/>
</dbReference>
<dbReference type="GO" id="GO:0003955">
    <property type="term" value="F:NAD(P)H dehydrogenase (quinone) activity"/>
    <property type="evidence" value="ECO:0007669"/>
    <property type="project" value="UniProtKB-EC"/>
</dbReference>
<comment type="caution">
    <text evidence="2">The sequence shown here is derived from an EMBL/GenBank/DDBJ whole genome shotgun (WGS) entry which is preliminary data.</text>
</comment>
<protein>
    <submittedName>
        <fullName evidence="2">Quinone oxidoreductase 2</fullName>
        <ecNumber evidence="2">1.6.5.2</ecNumber>
    </submittedName>
</protein>
<dbReference type="AlphaFoldDB" id="A0A011NHL4"/>
<dbReference type="PATRIC" id="fig|1454003.3.peg.737"/>
<dbReference type="PANTHER" id="PTHR47129:SF1">
    <property type="entry name" value="NMRA-LIKE DOMAIN-CONTAINING PROTEIN"/>
    <property type="match status" value="1"/>
</dbReference>
<dbReference type="STRING" id="1454003.AW10_00721"/>